<sequence>MGLRDSFNNVRDQIMLIDPLPPVNKVFSYIQQQERHRLFTSSAPSTDSIALASRKTFSTPSPHSSRKDKLYCTHCRITGHTLANCFKSGNATAPICTHCEMTGHTIERCYKLHGYPPNHKFHKSRANATSLGTSAEVSSESSMTLTKEQYQDLIALLHSKDSSPSANHIQTVIPSQSNSCSAAGPFTLDNDWEG</sequence>
<evidence type="ECO:0000313" key="1">
    <source>
        <dbReference type="EMBL" id="KAF5471497.1"/>
    </source>
</evidence>
<reference evidence="1" key="1">
    <citation type="submission" date="2015-10" db="EMBL/GenBank/DDBJ databases">
        <authorList>
            <person name="Martinez-Garcia P.J."/>
            <person name="Crepeau M.W."/>
            <person name="Puiu D."/>
            <person name="Gonzalez-Ibeas D."/>
            <person name="Whalen J."/>
            <person name="Stevens K."/>
            <person name="Paul R."/>
            <person name="Butterfield T."/>
            <person name="Britton M."/>
            <person name="Reagan R."/>
            <person name="Chakraborty S."/>
            <person name="Walawage S.L."/>
            <person name="Vasquez-Gross H.A."/>
            <person name="Cardeno C."/>
            <person name="Famula R."/>
            <person name="Pratt K."/>
            <person name="Kuruganti S."/>
            <person name="Aradhya M.K."/>
            <person name="Leslie C.A."/>
            <person name="Dandekar A.M."/>
            <person name="Salzberg S.L."/>
            <person name="Wegrzyn J.L."/>
            <person name="Langley C.H."/>
            <person name="Neale D.B."/>
        </authorList>
    </citation>
    <scope>NUCLEOTIDE SEQUENCE</scope>
    <source>
        <tissue evidence="1">Leaves</tissue>
    </source>
</reference>
<dbReference type="GO" id="GO:0008270">
    <property type="term" value="F:zinc ion binding"/>
    <property type="evidence" value="ECO:0007669"/>
    <property type="project" value="InterPro"/>
</dbReference>
<reference evidence="1" key="2">
    <citation type="submission" date="2020-03" db="EMBL/GenBank/DDBJ databases">
        <title>Walnut 2.0.</title>
        <authorList>
            <person name="Marrano A."/>
            <person name="Britton M."/>
            <person name="Zimin A.V."/>
            <person name="Zaini P.A."/>
            <person name="Workman R."/>
            <person name="Puiu D."/>
            <person name="Bianco L."/>
            <person name="Allen B.J."/>
            <person name="Troggio M."/>
            <person name="Leslie C.A."/>
            <person name="Timp W."/>
            <person name="Dendekar A."/>
            <person name="Salzberg S.L."/>
            <person name="Neale D.B."/>
        </authorList>
    </citation>
    <scope>NUCLEOTIDE SEQUENCE</scope>
    <source>
        <tissue evidence="1">Leaves</tissue>
    </source>
</reference>
<evidence type="ECO:0000313" key="2">
    <source>
        <dbReference type="Proteomes" id="UP000619265"/>
    </source>
</evidence>
<organism evidence="1 2">
    <name type="scientific">Juglans regia</name>
    <name type="common">English walnut</name>
    <dbReference type="NCBI Taxonomy" id="51240"/>
    <lineage>
        <taxon>Eukaryota</taxon>
        <taxon>Viridiplantae</taxon>
        <taxon>Streptophyta</taxon>
        <taxon>Embryophyta</taxon>
        <taxon>Tracheophyta</taxon>
        <taxon>Spermatophyta</taxon>
        <taxon>Magnoliopsida</taxon>
        <taxon>eudicotyledons</taxon>
        <taxon>Gunneridae</taxon>
        <taxon>Pentapetalae</taxon>
        <taxon>rosids</taxon>
        <taxon>fabids</taxon>
        <taxon>Fagales</taxon>
        <taxon>Juglandaceae</taxon>
        <taxon>Juglans</taxon>
    </lineage>
</organism>
<dbReference type="EMBL" id="LIHL02000004">
    <property type="protein sequence ID" value="KAF5471497.1"/>
    <property type="molecule type" value="Genomic_DNA"/>
</dbReference>
<dbReference type="InterPro" id="IPR036875">
    <property type="entry name" value="Znf_CCHC_sf"/>
</dbReference>
<accession>A0A833XLZ1</accession>
<comment type="caution">
    <text evidence="1">The sequence shown here is derived from an EMBL/GenBank/DDBJ whole genome shotgun (WGS) entry which is preliminary data.</text>
</comment>
<name>A0A833XLZ1_JUGRE</name>
<gene>
    <name evidence="1" type="ORF">F2P56_008285</name>
</gene>
<dbReference type="Gramene" id="Jr04_01290_p1">
    <property type="protein sequence ID" value="cds.Jr04_01290_p1"/>
    <property type="gene ID" value="Jr04_01290"/>
</dbReference>
<dbReference type="PANTHER" id="PTHR34222:SF99">
    <property type="entry name" value="PROTEIN, PUTATIVE-RELATED"/>
    <property type="match status" value="1"/>
</dbReference>
<dbReference type="AlphaFoldDB" id="A0A833XLZ1"/>
<dbReference type="SUPFAM" id="SSF57756">
    <property type="entry name" value="Retrovirus zinc finger-like domains"/>
    <property type="match status" value="1"/>
</dbReference>
<dbReference type="PANTHER" id="PTHR34222">
    <property type="entry name" value="GAG_PRE-INTEGRS DOMAIN-CONTAINING PROTEIN"/>
    <property type="match status" value="1"/>
</dbReference>
<protein>
    <submittedName>
        <fullName evidence="1">Uncharacterized protein</fullName>
    </submittedName>
</protein>
<proteinExistence type="predicted"/>
<dbReference type="Proteomes" id="UP000619265">
    <property type="component" value="Unassembled WGS sequence"/>
</dbReference>
<dbReference type="GO" id="GO:0003676">
    <property type="term" value="F:nucleic acid binding"/>
    <property type="evidence" value="ECO:0007669"/>
    <property type="project" value="InterPro"/>
</dbReference>